<protein>
    <submittedName>
        <fullName evidence="6">LysR family transcriptional regulator</fullName>
    </submittedName>
</protein>
<dbReference type="InterPro" id="IPR036388">
    <property type="entry name" value="WH-like_DNA-bd_sf"/>
</dbReference>
<gene>
    <name evidence="6" type="ORF">E4O92_20070</name>
</gene>
<dbReference type="Pfam" id="PF00126">
    <property type="entry name" value="HTH_1"/>
    <property type="match status" value="1"/>
</dbReference>
<dbReference type="SUPFAM" id="SSF46785">
    <property type="entry name" value="Winged helix' DNA-binding domain"/>
    <property type="match status" value="1"/>
</dbReference>
<name>A0A4Y9SUD0_9BURK</name>
<dbReference type="Proteomes" id="UP000297258">
    <property type="component" value="Unassembled WGS sequence"/>
</dbReference>
<sequence length="313" mass="33942">MNAKKPPVATAHDLDWNLIRAFLAVVDTGSMTAAAALFGASQPTLSRKIDELESCIGAALFERTARGLSLTAAGEALVDPARQMKQGAQALSLTALGQAQQLQGSVRLTTSEMAAAYLLPDILADLRRRHPQIQIELSVSNHLENLLERHADIAIRFTRPTQTGLIARRIGTLEIGAFARTDYIAKFGGMVDQQRLGSYDWIGYDSSDALLRGFREVGVPVERDFFCIRCDNHIAGWQMALAGAGICFAPSIVAARWPEMQMVMPASLVPALPLWLTAHRELRGSRRIKLVFDALANGLAQALGTAPDPVEST</sequence>
<dbReference type="Gene3D" id="3.40.190.290">
    <property type="match status" value="1"/>
</dbReference>
<dbReference type="EMBL" id="SPUM01000132">
    <property type="protein sequence ID" value="TFW28929.1"/>
    <property type="molecule type" value="Genomic_DNA"/>
</dbReference>
<dbReference type="Pfam" id="PF03466">
    <property type="entry name" value="LysR_substrate"/>
    <property type="match status" value="1"/>
</dbReference>
<keyword evidence="4" id="KW-0804">Transcription</keyword>
<comment type="caution">
    <text evidence="6">The sequence shown here is derived from an EMBL/GenBank/DDBJ whole genome shotgun (WGS) entry which is preliminary data.</text>
</comment>
<comment type="similarity">
    <text evidence="1">Belongs to the LysR transcriptional regulatory family.</text>
</comment>
<dbReference type="GO" id="GO:0003700">
    <property type="term" value="F:DNA-binding transcription factor activity"/>
    <property type="evidence" value="ECO:0007669"/>
    <property type="project" value="InterPro"/>
</dbReference>
<proteinExistence type="inferred from homology"/>
<evidence type="ECO:0000256" key="2">
    <source>
        <dbReference type="ARBA" id="ARBA00023015"/>
    </source>
</evidence>
<dbReference type="PANTHER" id="PTHR30537:SF3">
    <property type="entry name" value="TRANSCRIPTIONAL REGULATORY PROTEIN"/>
    <property type="match status" value="1"/>
</dbReference>
<evidence type="ECO:0000256" key="1">
    <source>
        <dbReference type="ARBA" id="ARBA00009437"/>
    </source>
</evidence>
<organism evidence="6 7">
    <name type="scientific">Massilia horti</name>
    <dbReference type="NCBI Taxonomy" id="2562153"/>
    <lineage>
        <taxon>Bacteria</taxon>
        <taxon>Pseudomonadati</taxon>
        <taxon>Pseudomonadota</taxon>
        <taxon>Betaproteobacteria</taxon>
        <taxon>Burkholderiales</taxon>
        <taxon>Oxalobacteraceae</taxon>
        <taxon>Telluria group</taxon>
        <taxon>Massilia</taxon>
    </lineage>
</organism>
<dbReference type="InterPro" id="IPR000847">
    <property type="entry name" value="LysR_HTH_N"/>
</dbReference>
<keyword evidence="2" id="KW-0805">Transcription regulation</keyword>
<dbReference type="InterPro" id="IPR058163">
    <property type="entry name" value="LysR-type_TF_proteobact-type"/>
</dbReference>
<dbReference type="PRINTS" id="PR00039">
    <property type="entry name" value="HTHLYSR"/>
</dbReference>
<dbReference type="InterPro" id="IPR005119">
    <property type="entry name" value="LysR_subst-bd"/>
</dbReference>
<evidence type="ECO:0000256" key="4">
    <source>
        <dbReference type="ARBA" id="ARBA00023163"/>
    </source>
</evidence>
<dbReference type="PROSITE" id="PS50931">
    <property type="entry name" value="HTH_LYSR"/>
    <property type="match status" value="1"/>
</dbReference>
<accession>A0A4Y9SUD0</accession>
<keyword evidence="3" id="KW-0238">DNA-binding</keyword>
<dbReference type="RefSeq" id="WP_135191430.1">
    <property type="nucleotide sequence ID" value="NZ_SPUM01000132.1"/>
</dbReference>
<dbReference type="SUPFAM" id="SSF53850">
    <property type="entry name" value="Periplasmic binding protein-like II"/>
    <property type="match status" value="1"/>
</dbReference>
<feature type="domain" description="HTH lysR-type" evidence="5">
    <location>
        <begin position="14"/>
        <end position="71"/>
    </location>
</feature>
<reference evidence="6 7" key="1">
    <citation type="submission" date="2019-03" db="EMBL/GenBank/DDBJ databases">
        <title>Draft genome of Massilia hortus sp. nov., a novel bacterial species of the Oxalobacteraceae family.</title>
        <authorList>
            <person name="Peta V."/>
            <person name="Raths R."/>
            <person name="Bucking H."/>
        </authorList>
    </citation>
    <scope>NUCLEOTIDE SEQUENCE [LARGE SCALE GENOMIC DNA]</scope>
    <source>
        <strain evidence="6 7">ONC3</strain>
    </source>
</reference>
<evidence type="ECO:0000259" key="5">
    <source>
        <dbReference type="PROSITE" id="PS50931"/>
    </source>
</evidence>
<dbReference type="OrthoDB" id="9072091at2"/>
<dbReference type="Gene3D" id="1.10.10.10">
    <property type="entry name" value="Winged helix-like DNA-binding domain superfamily/Winged helix DNA-binding domain"/>
    <property type="match status" value="1"/>
</dbReference>
<dbReference type="GO" id="GO:0006351">
    <property type="term" value="P:DNA-templated transcription"/>
    <property type="evidence" value="ECO:0007669"/>
    <property type="project" value="TreeGrafter"/>
</dbReference>
<evidence type="ECO:0000313" key="7">
    <source>
        <dbReference type="Proteomes" id="UP000297258"/>
    </source>
</evidence>
<dbReference type="GO" id="GO:0043565">
    <property type="term" value="F:sequence-specific DNA binding"/>
    <property type="evidence" value="ECO:0007669"/>
    <property type="project" value="TreeGrafter"/>
</dbReference>
<dbReference type="AlphaFoldDB" id="A0A4Y9SUD0"/>
<dbReference type="InterPro" id="IPR036390">
    <property type="entry name" value="WH_DNA-bd_sf"/>
</dbReference>
<dbReference type="FunFam" id="1.10.10.10:FF:000001">
    <property type="entry name" value="LysR family transcriptional regulator"/>
    <property type="match status" value="1"/>
</dbReference>
<evidence type="ECO:0000313" key="6">
    <source>
        <dbReference type="EMBL" id="TFW28929.1"/>
    </source>
</evidence>
<keyword evidence="7" id="KW-1185">Reference proteome</keyword>
<evidence type="ECO:0000256" key="3">
    <source>
        <dbReference type="ARBA" id="ARBA00023125"/>
    </source>
</evidence>
<dbReference type="PANTHER" id="PTHR30537">
    <property type="entry name" value="HTH-TYPE TRANSCRIPTIONAL REGULATOR"/>
    <property type="match status" value="1"/>
</dbReference>